<keyword evidence="2" id="KW-1185">Reference proteome</keyword>
<evidence type="ECO:0000313" key="2">
    <source>
        <dbReference type="Proteomes" id="UP000481033"/>
    </source>
</evidence>
<organism evidence="1 2">
    <name type="scientific">Adonisia turfae CCMR0081</name>
    <dbReference type="NCBI Taxonomy" id="2292702"/>
    <lineage>
        <taxon>Bacteria</taxon>
        <taxon>Bacillati</taxon>
        <taxon>Cyanobacteriota</taxon>
        <taxon>Adonisia</taxon>
        <taxon>Adonisia turfae</taxon>
    </lineage>
</organism>
<accession>A0A6M0RFN6</accession>
<name>A0A6M0RFN6_9CYAN</name>
<dbReference type="Proteomes" id="UP000481033">
    <property type="component" value="Unassembled WGS sequence"/>
</dbReference>
<reference evidence="1 2" key="1">
    <citation type="journal article" date="2020" name="Microb. Ecol.">
        <title>Ecogenomics of the Marine Benthic Filamentous Cyanobacterium Adonisia.</title>
        <authorList>
            <person name="Walter J.M."/>
            <person name="Coutinho F.H."/>
            <person name="Leomil L."/>
            <person name="Hargreaves P.I."/>
            <person name="Campeao M.E."/>
            <person name="Vieira V.V."/>
            <person name="Silva B.S."/>
            <person name="Fistarol G.O."/>
            <person name="Salomon P.S."/>
            <person name="Sawabe T."/>
            <person name="Mino S."/>
            <person name="Hosokawa M."/>
            <person name="Miyashita H."/>
            <person name="Maruyama F."/>
            <person name="van Verk M.C."/>
            <person name="Dutilh B.E."/>
            <person name="Thompson C.C."/>
            <person name="Thompson F.L."/>
        </authorList>
    </citation>
    <scope>NUCLEOTIDE SEQUENCE [LARGE SCALE GENOMIC DNA]</scope>
    <source>
        <strain evidence="1 2">CCMR0081</strain>
    </source>
</reference>
<dbReference type="EMBL" id="QXHD01000004">
    <property type="protein sequence ID" value="NEZ54969.1"/>
    <property type="molecule type" value="Genomic_DNA"/>
</dbReference>
<dbReference type="AlphaFoldDB" id="A0A6M0RFN6"/>
<evidence type="ECO:0000313" key="1">
    <source>
        <dbReference type="EMBL" id="NEZ54969.1"/>
    </source>
</evidence>
<dbReference type="RefSeq" id="WP_163696708.1">
    <property type="nucleotide sequence ID" value="NZ_QXHD01000004.1"/>
</dbReference>
<sequence length="123" mass="13562">MNLAKNAPILNYRLSMIDRIAKLGTNKVTGEVEKIKTASGQVWSVADLTPQGDIIGPLDKEALDTCLLIVRECCLSDAQSGQQSAQDLELLGCLTQEQKQQVWGHLTGDEKQQLRKLKESIAR</sequence>
<gene>
    <name evidence="1" type="ORF">DXZ20_04535</name>
</gene>
<comment type="caution">
    <text evidence="1">The sequence shown here is derived from an EMBL/GenBank/DDBJ whole genome shotgun (WGS) entry which is preliminary data.</text>
</comment>
<proteinExistence type="predicted"/>
<protein>
    <submittedName>
        <fullName evidence="1">Uncharacterized protein</fullName>
    </submittedName>
</protein>